<accession>A0ABP1B0D6</accession>
<keyword evidence="12 14" id="KW-0234">DNA repair</keyword>
<feature type="region of interest" description="Disordered" evidence="15">
    <location>
        <begin position="135"/>
        <end position="169"/>
    </location>
</feature>
<dbReference type="InterPro" id="IPR047417">
    <property type="entry name" value="WHD_MUS81"/>
</dbReference>
<proteinExistence type="inferred from homology"/>
<dbReference type="InterPro" id="IPR033309">
    <property type="entry name" value="Mus81"/>
</dbReference>
<evidence type="ECO:0000256" key="4">
    <source>
        <dbReference type="ARBA" id="ARBA00022722"/>
    </source>
</evidence>
<organism evidence="17 18">
    <name type="scientific">Sphagnum jensenii</name>
    <dbReference type="NCBI Taxonomy" id="128206"/>
    <lineage>
        <taxon>Eukaryota</taxon>
        <taxon>Viridiplantae</taxon>
        <taxon>Streptophyta</taxon>
        <taxon>Embryophyta</taxon>
        <taxon>Bryophyta</taxon>
        <taxon>Sphagnophytina</taxon>
        <taxon>Sphagnopsida</taxon>
        <taxon>Sphagnales</taxon>
        <taxon>Sphagnaceae</taxon>
        <taxon>Sphagnum</taxon>
    </lineage>
</organism>
<dbReference type="SUPFAM" id="SSF52980">
    <property type="entry name" value="Restriction endonuclease-like"/>
    <property type="match status" value="1"/>
</dbReference>
<dbReference type="Pfam" id="PF21292">
    <property type="entry name" value="EME1-MUS81_C"/>
    <property type="match status" value="1"/>
</dbReference>
<keyword evidence="8" id="KW-0132">Cell division</keyword>
<name>A0ABP1B0D6_9BRYO</name>
<dbReference type="CDD" id="cd21036">
    <property type="entry name" value="WH_MUS81"/>
    <property type="match status" value="1"/>
</dbReference>
<dbReference type="Gene3D" id="1.10.10.10">
    <property type="entry name" value="Winged helix-like DNA-binding domain superfamily/Winged helix DNA-binding domain"/>
    <property type="match status" value="1"/>
</dbReference>
<evidence type="ECO:0000256" key="2">
    <source>
        <dbReference type="ARBA" id="ARBA00004123"/>
    </source>
</evidence>
<feature type="compositionally biased region" description="Polar residues" evidence="15">
    <location>
        <begin position="154"/>
        <end position="163"/>
    </location>
</feature>
<dbReference type="CDD" id="cd20074">
    <property type="entry name" value="XPF_nuclease_Mus81"/>
    <property type="match status" value="1"/>
</dbReference>
<dbReference type="InterPro" id="IPR047416">
    <property type="entry name" value="XPF_nuclease_Mus81"/>
</dbReference>
<comment type="cofactor">
    <cofactor evidence="1 14">
        <name>Mg(2+)</name>
        <dbReference type="ChEBI" id="CHEBI:18420"/>
    </cofactor>
</comment>
<keyword evidence="18" id="KW-1185">Reference proteome</keyword>
<gene>
    <name evidence="17" type="ORF">CSSPJE1EN2_LOCUS11137</name>
</gene>
<dbReference type="Proteomes" id="UP001497522">
    <property type="component" value="Chromosome 18"/>
</dbReference>
<keyword evidence="11 14" id="KW-0233">DNA recombination</keyword>
<sequence length="528" mass="59443">MKARAPRRYVPKKNSAPYAILITLYRAAQTGKEYMMKQELIDAAEASGLSHMPIEPNKGVVPPRFGAGPQFSYSGWSSMKTLVDRSLVVKKNCPAKYMLTDEGKRTAEECLERSGMRSGENASQISPLKEACMGRNESQNQGNVRDEEPHGSCRRQNIQNDQPSLGAAAGSATTLDITKVGGWEFYVAKWHIYQLKNVHAGDMSRFLKKFLESEGLTVVFLKDKTGPKVCTSARTANVPASTSGADNELAVPPLAVGEKFGQAYDVILILDSREQFCHNAKGSSSLHKFAERMCVQFQIRVETRQLPVGDALWLARHKQQEQEYVLDFLVERKRVDDLWSSIKDTRYKQQKLRIMRCGVRKILYLVEGDPNLMDSAENLKTAMFTTEILEGFDVQRTRDTNETVQKYGELTHAITNRYSLEFGKPNTPPNAVCPTFVEFVEHCKDLDMERVSDVFGVQLMQVRNVTEDIALSILEHYPTVLSLATAYSNLEGDLTAQEKLLVGIPIRNKNKTISEKISRNIFKLIWAQ</sequence>
<evidence type="ECO:0000256" key="13">
    <source>
        <dbReference type="ARBA" id="ARBA00023242"/>
    </source>
</evidence>
<evidence type="ECO:0000256" key="5">
    <source>
        <dbReference type="ARBA" id="ARBA00022723"/>
    </source>
</evidence>
<keyword evidence="4 14" id="KW-0540">Nuclease</keyword>
<keyword evidence="9 14" id="KW-0378">Hydrolase</keyword>
<reference evidence="17" key="1">
    <citation type="submission" date="2024-03" db="EMBL/GenBank/DDBJ databases">
        <authorList>
            <consortium name="ELIXIR-Norway"/>
            <consortium name="Elixir Norway"/>
        </authorList>
    </citation>
    <scope>NUCLEOTIDE SEQUENCE</scope>
</reference>
<dbReference type="Gene3D" id="3.40.50.10130">
    <property type="match status" value="1"/>
</dbReference>
<keyword evidence="8" id="KW-0498">Mitosis</keyword>
<comment type="similarity">
    <text evidence="3 14">Belongs to the XPF family.</text>
</comment>
<comment type="subcellular location">
    <subcellularLocation>
        <location evidence="2 14">Nucleus</location>
    </subcellularLocation>
</comment>
<dbReference type="InterPro" id="IPR036388">
    <property type="entry name" value="WH-like_DNA-bd_sf"/>
</dbReference>
<dbReference type="Gene3D" id="1.10.150.670">
    <property type="entry name" value="Crossover junction endonuclease EME1, DNA-binding domain"/>
    <property type="match status" value="1"/>
</dbReference>
<keyword evidence="7 14" id="KW-0227">DNA damage</keyword>
<dbReference type="Pfam" id="PF02732">
    <property type="entry name" value="ERCC4"/>
    <property type="match status" value="1"/>
</dbReference>
<dbReference type="InterPro" id="IPR042530">
    <property type="entry name" value="EME1/EME2_C"/>
</dbReference>
<dbReference type="InterPro" id="IPR011335">
    <property type="entry name" value="Restrct_endonuc-II-like"/>
</dbReference>
<dbReference type="PANTHER" id="PTHR13451">
    <property type="entry name" value="CLASS II CROSSOVER JUNCTION ENDONUCLEASE MUS81"/>
    <property type="match status" value="1"/>
</dbReference>
<protein>
    <recommendedName>
        <fullName evidence="14">Crossover junction endonuclease MUS81</fullName>
        <ecNumber evidence="14">3.1.22.-</ecNumber>
    </recommendedName>
</protein>
<evidence type="ECO:0000259" key="16">
    <source>
        <dbReference type="SMART" id="SM00891"/>
    </source>
</evidence>
<evidence type="ECO:0000256" key="6">
    <source>
        <dbReference type="ARBA" id="ARBA00022759"/>
    </source>
</evidence>
<evidence type="ECO:0000256" key="14">
    <source>
        <dbReference type="RuleBase" id="RU369042"/>
    </source>
</evidence>
<comment type="function">
    <text evidence="14">Interacts with EME1 to form a DNA structure-specific endonuclease with substrate preference for branched DNA structures with a 5'-end at the branch nick. Typical substrates include 3'-flap structures, D-loops, replication forks and nicked Holliday junctions. May be required in mitosis for the processing of stalled or collapsed replication fork intermediates. May be required in meiosis for the repair of meiosis-specific double strand breaks subsequent to single-end invasion (SEI).</text>
</comment>
<dbReference type="EC" id="3.1.22.-" evidence="14"/>
<feature type="domain" description="ERCC4" evidence="16">
    <location>
        <begin position="267"/>
        <end position="370"/>
    </location>
</feature>
<keyword evidence="6 14" id="KW-0255">Endonuclease</keyword>
<dbReference type="EMBL" id="OZ023719">
    <property type="protein sequence ID" value="CAK9868142.1"/>
    <property type="molecule type" value="Genomic_DNA"/>
</dbReference>
<dbReference type="PANTHER" id="PTHR13451:SF0">
    <property type="entry name" value="CROSSOVER JUNCTION ENDONUCLEASE MUS81"/>
    <property type="match status" value="1"/>
</dbReference>
<evidence type="ECO:0000256" key="9">
    <source>
        <dbReference type="ARBA" id="ARBA00022801"/>
    </source>
</evidence>
<keyword evidence="10 14" id="KW-0460">Magnesium</keyword>
<evidence type="ECO:0000256" key="8">
    <source>
        <dbReference type="ARBA" id="ARBA00022776"/>
    </source>
</evidence>
<keyword evidence="5 14" id="KW-0479">Metal-binding</keyword>
<evidence type="ECO:0000313" key="17">
    <source>
        <dbReference type="EMBL" id="CAK9868142.1"/>
    </source>
</evidence>
<evidence type="ECO:0000256" key="3">
    <source>
        <dbReference type="ARBA" id="ARBA00010015"/>
    </source>
</evidence>
<dbReference type="SMART" id="SM00891">
    <property type="entry name" value="ERCC4"/>
    <property type="match status" value="1"/>
</dbReference>
<keyword evidence="8" id="KW-0131">Cell cycle</keyword>
<evidence type="ECO:0000256" key="10">
    <source>
        <dbReference type="ARBA" id="ARBA00022842"/>
    </source>
</evidence>
<evidence type="ECO:0000256" key="11">
    <source>
        <dbReference type="ARBA" id="ARBA00023172"/>
    </source>
</evidence>
<evidence type="ECO:0000256" key="15">
    <source>
        <dbReference type="SAM" id="MobiDB-lite"/>
    </source>
</evidence>
<evidence type="ECO:0000256" key="1">
    <source>
        <dbReference type="ARBA" id="ARBA00001946"/>
    </source>
</evidence>
<comment type="subunit">
    <text evidence="14">Interacts with EME1.</text>
</comment>
<evidence type="ECO:0000256" key="7">
    <source>
        <dbReference type="ARBA" id="ARBA00022763"/>
    </source>
</evidence>
<dbReference type="Pfam" id="PF21136">
    <property type="entry name" value="WHD_MUS81"/>
    <property type="match status" value="1"/>
</dbReference>
<dbReference type="InterPro" id="IPR006166">
    <property type="entry name" value="ERCC4_domain"/>
</dbReference>
<evidence type="ECO:0000256" key="12">
    <source>
        <dbReference type="ARBA" id="ARBA00023204"/>
    </source>
</evidence>
<keyword evidence="13 14" id="KW-0539">Nucleus</keyword>
<evidence type="ECO:0000313" key="18">
    <source>
        <dbReference type="Proteomes" id="UP001497522"/>
    </source>
</evidence>